<feature type="domain" description="PDZ" evidence="2">
    <location>
        <begin position="319"/>
        <end position="417"/>
    </location>
</feature>
<evidence type="ECO:0000259" key="2">
    <source>
        <dbReference type="PROSITE" id="PS50106"/>
    </source>
</evidence>
<feature type="compositionally biased region" description="Polar residues" evidence="1">
    <location>
        <begin position="277"/>
        <end position="291"/>
    </location>
</feature>
<dbReference type="GO" id="GO:0000226">
    <property type="term" value="P:microtubule cytoskeleton organization"/>
    <property type="evidence" value="ECO:0007669"/>
    <property type="project" value="TreeGrafter"/>
</dbReference>
<feature type="region of interest" description="Disordered" evidence="1">
    <location>
        <begin position="686"/>
        <end position="736"/>
    </location>
</feature>
<feature type="compositionally biased region" description="Polar residues" evidence="1">
    <location>
        <begin position="767"/>
        <end position="776"/>
    </location>
</feature>
<feature type="compositionally biased region" description="Polar residues" evidence="1">
    <location>
        <begin position="911"/>
        <end position="928"/>
    </location>
</feature>
<feature type="region of interest" description="Disordered" evidence="1">
    <location>
        <begin position="613"/>
        <end position="665"/>
    </location>
</feature>
<protein>
    <submittedName>
        <fullName evidence="3">Partitioning defective protein 3</fullName>
    </submittedName>
</protein>
<proteinExistence type="predicted"/>
<feature type="region of interest" description="Disordered" evidence="1">
    <location>
        <begin position="1007"/>
        <end position="1055"/>
    </location>
</feature>
<dbReference type="SUPFAM" id="SSF50156">
    <property type="entry name" value="PDZ domain-like"/>
    <property type="match status" value="3"/>
</dbReference>
<dbReference type="Gene3D" id="2.30.42.10">
    <property type="match status" value="3"/>
</dbReference>
<dbReference type="SMART" id="SM00228">
    <property type="entry name" value="PDZ"/>
    <property type="match status" value="3"/>
</dbReference>
<dbReference type="GO" id="GO:0007155">
    <property type="term" value="P:cell adhesion"/>
    <property type="evidence" value="ECO:0007669"/>
    <property type="project" value="TreeGrafter"/>
</dbReference>
<feature type="compositionally biased region" description="Basic and acidic residues" evidence="1">
    <location>
        <begin position="521"/>
        <end position="536"/>
    </location>
</feature>
<feature type="compositionally biased region" description="Polar residues" evidence="1">
    <location>
        <begin position="1097"/>
        <end position="1117"/>
    </location>
</feature>
<keyword evidence="4" id="KW-1185">Reference proteome</keyword>
<dbReference type="GO" id="GO:0045197">
    <property type="term" value="P:establishment or maintenance of epithelial cell apical/basal polarity"/>
    <property type="evidence" value="ECO:0007669"/>
    <property type="project" value="TreeGrafter"/>
</dbReference>
<feature type="region of interest" description="Disordered" evidence="1">
    <location>
        <begin position="832"/>
        <end position="868"/>
    </location>
</feature>
<dbReference type="InterPro" id="IPR052213">
    <property type="entry name" value="PAR3"/>
</dbReference>
<comment type="caution">
    <text evidence="3">The sequence shown here is derived from an EMBL/GenBank/DDBJ whole genome shotgun (WGS) entry which is preliminary data.</text>
</comment>
<dbReference type="GO" id="GO:0008104">
    <property type="term" value="P:intracellular protein localization"/>
    <property type="evidence" value="ECO:0007669"/>
    <property type="project" value="TreeGrafter"/>
</dbReference>
<feature type="compositionally biased region" description="Polar residues" evidence="1">
    <location>
        <begin position="705"/>
        <end position="732"/>
    </location>
</feature>
<dbReference type="InterPro" id="IPR001478">
    <property type="entry name" value="PDZ"/>
</dbReference>
<organism evidence="3 4">
    <name type="scientific">Toxocara canis</name>
    <name type="common">Canine roundworm</name>
    <dbReference type="NCBI Taxonomy" id="6265"/>
    <lineage>
        <taxon>Eukaryota</taxon>
        <taxon>Metazoa</taxon>
        <taxon>Ecdysozoa</taxon>
        <taxon>Nematoda</taxon>
        <taxon>Chromadorea</taxon>
        <taxon>Rhabditida</taxon>
        <taxon>Spirurina</taxon>
        <taxon>Ascaridomorpha</taxon>
        <taxon>Ascaridoidea</taxon>
        <taxon>Toxocaridae</taxon>
        <taxon>Toxocara</taxon>
    </lineage>
</organism>
<dbReference type="InterPro" id="IPR036034">
    <property type="entry name" value="PDZ_sf"/>
</dbReference>
<dbReference type="PROSITE" id="PS50106">
    <property type="entry name" value="PDZ"/>
    <property type="match status" value="3"/>
</dbReference>
<feature type="region of interest" description="Disordered" evidence="1">
    <location>
        <begin position="270"/>
        <end position="304"/>
    </location>
</feature>
<feature type="compositionally biased region" description="Basic and acidic residues" evidence="1">
    <location>
        <begin position="1017"/>
        <end position="1027"/>
    </location>
</feature>
<feature type="compositionally biased region" description="Basic and acidic residues" evidence="1">
    <location>
        <begin position="295"/>
        <end position="304"/>
    </location>
</feature>
<gene>
    <name evidence="3" type="primary">par-3</name>
    <name evidence="3" type="ORF">Tcan_12711</name>
</gene>
<dbReference type="EMBL" id="JPKZ01002642">
    <property type="protein sequence ID" value="KHN75683.1"/>
    <property type="molecule type" value="Genomic_DNA"/>
</dbReference>
<name>A0A0B2V2C1_TOXCA</name>
<dbReference type="Proteomes" id="UP000031036">
    <property type="component" value="Unassembled WGS sequence"/>
</dbReference>
<dbReference type="STRING" id="6265.A0A0B2V2C1"/>
<dbReference type="GO" id="GO:0005912">
    <property type="term" value="C:adherens junction"/>
    <property type="evidence" value="ECO:0007669"/>
    <property type="project" value="TreeGrafter"/>
</dbReference>
<dbReference type="GO" id="GO:0035091">
    <property type="term" value="F:phosphatidylinositol binding"/>
    <property type="evidence" value="ECO:0007669"/>
    <property type="project" value="TreeGrafter"/>
</dbReference>
<feature type="compositionally biased region" description="Polar residues" evidence="1">
    <location>
        <begin position="653"/>
        <end position="662"/>
    </location>
</feature>
<feature type="domain" description="PDZ" evidence="2">
    <location>
        <begin position="51"/>
        <end position="127"/>
    </location>
</feature>
<dbReference type="OrthoDB" id="6264899at2759"/>
<feature type="region of interest" description="Disordered" evidence="1">
    <location>
        <begin position="521"/>
        <end position="540"/>
    </location>
</feature>
<feature type="compositionally biased region" description="Basic and acidic residues" evidence="1">
    <location>
        <begin position="783"/>
        <end position="808"/>
    </location>
</feature>
<dbReference type="PANTHER" id="PTHR16484">
    <property type="entry name" value="PARTITIONING DEFECTIVE 3 RELATED"/>
    <property type="match status" value="1"/>
</dbReference>
<dbReference type="GO" id="GO:0005938">
    <property type="term" value="C:cell cortex"/>
    <property type="evidence" value="ECO:0007669"/>
    <property type="project" value="TreeGrafter"/>
</dbReference>
<dbReference type="GO" id="GO:0016324">
    <property type="term" value="C:apical plasma membrane"/>
    <property type="evidence" value="ECO:0007669"/>
    <property type="project" value="TreeGrafter"/>
</dbReference>
<feature type="domain" description="PDZ" evidence="2">
    <location>
        <begin position="185"/>
        <end position="254"/>
    </location>
</feature>
<dbReference type="Pfam" id="PF00595">
    <property type="entry name" value="PDZ"/>
    <property type="match status" value="2"/>
</dbReference>
<feature type="region of interest" description="Disordered" evidence="1">
    <location>
        <begin position="1068"/>
        <end position="1182"/>
    </location>
</feature>
<dbReference type="GO" id="GO:0051660">
    <property type="term" value="P:establishment of centrosome localization"/>
    <property type="evidence" value="ECO:0007669"/>
    <property type="project" value="TreeGrafter"/>
</dbReference>
<evidence type="ECO:0000313" key="3">
    <source>
        <dbReference type="EMBL" id="KHN75683.1"/>
    </source>
</evidence>
<feature type="compositionally biased region" description="Polar residues" evidence="1">
    <location>
        <begin position="1127"/>
        <end position="1136"/>
    </location>
</feature>
<dbReference type="GO" id="GO:0030010">
    <property type="term" value="P:establishment of cell polarity"/>
    <property type="evidence" value="ECO:0007669"/>
    <property type="project" value="TreeGrafter"/>
</dbReference>
<evidence type="ECO:0000256" key="1">
    <source>
        <dbReference type="SAM" id="MobiDB-lite"/>
    </source>
</evidence>
<dbReference type="PANTHER" id="PTHR16484:SF17">
    <property type="entry name" value="BAZOOKA, ISOFORM B"/>
    <property type="match status" value="1"/>
</dbReference>
<feature type="compositionally biased region" description="Basic residues" evidence="1">
    <location>
        <begin position="896"/>
        <end position="906"/>
    </location>
</feature>
<feature type="compositionally biased region" description="Polar residues" evidence="1">
    <location>
        <begin position="1160"/>
        <end position="1174"/>
    </location>
</feature>
<dbReference type="GO" id="GO:0043296">
    <property type="term" value="C:apical junction complex"/>
    <property type="evidence" value="ECO:0007669"/>
    <property type="project" value="TreeGrafter"/>
</dbReference>
<evidence type="ECO:0000313" key="4">
    <source>
        <dbReference type="Proteomes" id="UP000031036"/>
    </source>
</evidence>
<reference evidence="3 4" key="1">
    <citation type="submission" date="2014-11" db="EMBL/GenBank/DDBJ databases">
        <title>Genetic blueprint of the zoonotic pathogen Toxocara canis.</title>
        <authorList>
            <person name="Zhu X.-Q."/>
            <person name="Korhonen P.K."/>
            <person name="Cai H."/>
            <person name="Young N.D."/>
            <person name="Nejsum P."/>
            <person name="von Samson-Himmelstjerna G."/>
            <person name="Boag P.R."/>
            <person name="Tan P."/>
            <person name="Li Q."/>
            <person name="Min J."/>
            <person name="Yang Y."/>
            <person name="Wang X."/>
            <person name="Fang X."/>
            <person name="Hall R.S."/>
            <person name="Hofmann A."/>
            <person name="Sternberg P.W."/>
            <person name="Jex A.R."/>
            <person name="Gasser R.B."/>
        </authorList>
    </citation>
    <scope>NUCLEOTIDE SEQUENCE [LARGE SCALE GENOMIC DNA]</scope>
    <source>
        <strain evidence="3">PN_DK_2014</strain>
    </source>
</reference>
<sequence length="1361" mass="148881">MERSTARKSRITDSFFDAKERLEEALAERNALLQQQKVIPPVAGAHPGQTVIVLSDTFINNPIGIEISPVHDPTNNARLLAVEIRQIDDEGRIAADGRIKVGDRLTEINQRPVYQMSISRARAYLHELQSCAHPTFTVDRPVETFLATGGEISHRSETSSSSVQKKPILSALQQANTTAIGVTSTVEITKHAQGFGFTVTSRDTAKGERLFYIGTVKRDGAAMGVLKAGDRLLEVNDESTTGLRQNDVVDRLKKIKVGETVKLLISRVGPSIDDTKPSTTNTGGVKPSSSDIENDAEHQRSMSEEMRKEAKHEEILDLDIALNETGSAGLGVSLKARAVMKPDGTRHDCGIFIKKVLHGGAAFKDGRLRINDQLIGIEDIDLRAMEKNSEASDAITKCLKAIGPSATSVRLRVARAMESSSRASVASTRTLGDVPELSSLSTDKENMQSDAIGTVPRKTVEGYGDYTETVKKRTANGLGTRRRASSTDEYSNTGEETCSLLGEQQRCASEDELSHIDVDAFNRENPTRRSISEKRHMGASNDASHTLAFQKIKHFRQTSAPILSLLLNDNASSLPSAATSTRNHLRRQRNSVVQMRSSSRCALSVAADPNGVLSASLNNPDDKRYNSTQSKSLRLRKSRSSGSITSPRRRSMSLESMGTRKSTAAAAKVVNGSTLSEKAIDDVVTKNNPLSKKPLPSALKRVQRSKASNNSFRQALEQNVSTEELPSTTNTPEYEDVAQSLVVGSYGSLPRRTSATAKVKQQRRKSVGSSLFSRLSQKLGGSRSRDSSPEKAVSDGKEAEKRRLEDERKRIQGQYERLKQKQQRVEFSPLVARTTPSIHPPPPYYGPPQSLSFDSYEQDGGNSNEEEEGVLIEEGELSEDDIISVANSKFYGSMQRRNKKTKRVRSHDKGSTVTPGTPDTRNIPPTHTTVTGATQVSSTATEQQRTTTVNVVQRHVNNSNSTHEEGEVVSATTTTRSMHGSRTAAQAGAYHPPPEVSLVCIPDTSKPHIHKTPQAHQHAESTMRDSGRAQVSYPRQPNDPAPVRPSTTTTVGRSVPVVFPTSRTLFIGSASSSSSAHSRRPSGSRSSSMRARPKSANVRSPPNVIQSCSDPFNIQTPPVSPAENTRRQPYSRSYSITHPPHHQVSQQKHRQPFQQQQSSDMRSVQCIQQPSQTHHTSKHYPPHPQEQYMLDGFEMSSVTQQCAPVGKSNRASTGADGIVTFVGVSPTSPVYLQTLLESPVGSPLPTRVIPIQHYPASRPPAVHRVNGAGLVRRQPDAITHPYDPVQARQGLKEAMEIPDFDYRKLLRPVRRDRVHERAHRITVISGDSAADEALLKAHAARAPPNGGHLHACSAGDMRRFL</sequence>
<accession>A0A0B2V2C1</accession>
<feature type="region of interest" description="Disordered" evidence="1">
    <location>
        <begin position="894"/>
        <end position="928"/>
    </location>
</feature>
<feature type="region of interest" description="Disordered" evidence="1">
    <location>
        <begin position="751"/>
        <end position="808"/>
    </location>
</feature>